<dbReference type="Pfam" id="PF05154">
    <property type="entry name" value="TM2"/>
    <property type="match status" value="1"/>
</dbReference>
<organism evidence="7">
    <name type="scientific">Staphylococcus aureus subsp. aureus MN8</name>
    <dbReference type="NCBI Taxonomy" id="548470"/>
    <lineage>
        <taxon>Bacteria</taxon>
        <taxon>Bacillati</taxon>
        <taxon>Bacillota</taxon>
        <taxon>Bacilli</taxon>
        <taxon>Bacillales</taxon>
        <taxon>Staphylococcaceae</taxon>
        <taxon>Staphylococcus</taxon>
    </lineage>
</organism>
<accession>A0A0E1X8H7</accession>
<dbReference type="AlphaFoldDB" id="A0A0E1X8H7"/>
<name>A0A0E1X8H7_STAAU</name>
<proteinExistence type="predicted"/>
<evidence type="ECO:0000256" key="3">
    <source>
        <dbReference type="ARBA" id="ARBA00022989"/>
    </source>
</evidence>
<sequence length="96" mass="11024">MKILKLERLVFTTNLSRIIIKEDLQMKVNKAIYVIVALFLGGLGIHKFYADKFGQGLFHLLFFWTGIPTIISIIHAIIVIFTKKADKDGYIIFPKN</sequence>
<feature type="domain" description="TM2" evidence="6">
    <location>
        <begin position="26"/>
        <end position="77"/>
    </location>
</feature>
<dbReference type="Proteomes" id="UP000003455">
    <property type="component" value="Chromosome"/>
</dbReference>
<keyword evidence="2 5" id="KW-0812">Transmembrane</keyword>
<dbReference type="HOGENOM" id="CLU_081297_8_1_9"/>
<comment type="subcellular location">
    <subcellularLocation>
        <location evidence="1">Membrane</location>
        <topology evidence="1">Multi-pass membrane protein</topology>
    </subcellularLocation>
</comment>
<evidence type="ECO:0000259" key="6">
    <source>
        <dbReference type="Pfam" id="PF05154"/>
    </source>
</evidence>
<evidence type="ECO:0000256" key="2">
    <source>
        <dbReference type="ARBA" id="ARBA00022692"/>
    </source>
</evidence>
<feature type="transmembrane region" description="Helical" evidence="5">
    <location>
        <begin position="31"/>
        <end position="49"/>
    </location>
</feature>
<keyword evidence="4 5" id="KW-0472">Membrane</keyword>
<protein>
    <submittedName>
        <fullName evidence="7">TM2 domain protein</fullName>
    </submittedName>
</protein>
<comment type="caution">
    <text evidence="7">The sequence shown here is derived from an EMBL/GenBank/DDBJ whole genome shotgun (WGS) entry which is preliminary data.</text>
</comment>
<dbReference type="EMBL" id="ACJA02000004">
    <property type="protein sequence ID" value="EFH95123.1"/>
    <property type="molecule type" value="Genomic_DNA"/>
</dbReference>
<gene>
    <name evidence="7" type="ORF">HMPREF0769_12744</name>
</gene>
<evidence type="ECO:0000256" key="1">
    <source>
        <dbReference type="ARBA" id="ARBA00004141"/>
    </source>
</evidence>
<evidence type="ECO:0000256" key="4">
    <source>
        <dbReference type="ARBA" id="ARBA00023136"/>
    </source>
</evidence>
<reference evidence="7" key="1">
    <citation type="submission" date="2010-05" db="EMBL/GenBank/DDBJ databases">
        <authorList>
            <person name="Muzny D."/>
            <person name="Qin X."/>
            <person name="Buhay C."/>
            <person name="Dugan-Rocha S."/>
            <person name="Ding Y."/>
            <person name="Chen G."/>
            <person name="Hawes A."/>
            <person name="Holder M."/>
            <person name="Jhangiani S."/>
            <person name="Johnson A."/>
            <person name="Khan Z."/>
            <person name="Li Z."/>
            <person name="Liu W."/>
            <person name="Liu X."/>
            <person name="Perez L."/>
            <person name="Shen H."/>
            <person name="Wang Q."/>
            <person name="Watt J."/>
            <person name="Xi L."/>
            <person name="Xin Y."/>
            <person name="Zhou J."/>
            <person name="Deng J."/>
            <person name="Jiang H."/>
            <person name="Liu Y."/>
            <person name="Qu J."/>
            <person name="Song X.-Z."/>
            <person name="Zhang L."/>
            <person name="Villasana D."/>
            <person name="Johnson A."/>
            <person name="Liu J."/>
            <person name="Liyanage D."/>
            <person name="Lorensuhewa L."/>
            <person name="Robinson T."/>
            <person name="Song A."/>
            <person name="Song B.-B."/>
            <person name="Dinh H."/>
            <person name="Thornton R."/>
            <person name="Coyle M."/>
            <person name="Francisco L."/>
            <person name="Jackson L."/>
            <person name="Javaid M."/>
            <person name="Korchina V."/>
            <person name="Kovar C."/>
            <person name="Mata R."/>
            <person name="Mathew T."/>
            <person name="Ngo R."/>
            <person name="Nguyen L."/>
            <person name="Nguyen N."/>
            <person name="Okwuonu G."/>
            <person name="Ongeri F."/>
            <person name="Pham C."/>
            <person name="Simmons D."/>
            <person name="Wilczek-Boney K."/>
            <person name="Hale W."/>
            <person name="Jakkamsetti A."/>
            <person name="Pham P."/>
            <person name="Ruth R."/>
            <person name="San Lucas F."/>
            <person name="Warren J."/>
            <person name="Zhang J."/>
            <person name="Zhao Z."/>
            <person name="Zhou C."/>
            <person name="Zhu D."/>
            <person name="Lee S."/>
            <person name="Bess C."/>
            <person name="Blankenburg K."/>
            <person name="Forbes L."/>
            <person name="Fu Q."/>
            <person name="Gubbala S."/>
            <person name="Hirani K."/>
            <person name="Jayaseelan J.C."/>
            <person name="Lara F."/>
            <person name="Munidasa M."/>
            <person name="Palculict T."/>
            <person name="Patil S."/>
            <person name="Pu L.-L."/>
            <person name="Saada N."/>
            <person name="Tang L."/>
            <person name="Weissenberger G."/>
            <person name="Zhu Y."/>
            <person name="Hemphill L."/>
            <person name="Shang Y."/>
            <person name="Youmans B."/>
            <person name="Ayvaz T."/>
            <person name="Ross M."/>
            <person name="Santibanez J."/>
            <person name="Aqrawi P."/>
            <person name="Gross S."/>
            <person name="Joshi V."/>
            <person name="Fowler G."/>
            <person name="Nazareth L."/>
            <person name="Reid J."/>
            <person name="Worley K."/>
            <person name="Petrosino J."/>
            <person name="Highlander S."/>
            <person name="Gibbs R."/>
        </authorList>
    </citation>
    <scope>NUCLEOTIDE SEQUENCE [LARGE SCALE GENOMIC DNA]</scope>
    <source>
        <strain evidence="7">MN8</strain>
    </source>
</reference>
<dbReference type="InterPro" id="IPR007829">
    <property type="entry name" value="TM2"/>
</dbReference>
<dbReference type="GO" id="GO:0016020">
    <property type="term" value="C:membrane"/>
    <property type="evidence" value="ECO:0007669"/>
    <property type="project" value="UniProtKB-SubCell"/>
</dbReference>
<evidence type="ECO:0000313" key="7">
    <source>
        <dbReference type="EMBL" id="EFH95123.1"/>
    </source>
</evidence>
<feature type="transmembrane region" description="Helical" evidence="5">
    <location>
        <begin position="61"/>
        <end position="81"/>
    </location>
</feature>
<keyword evidence="3 5" id="KW-1133">Transmembrane helix</keyword>
<evidence type="ECO:0000256" key="5">
    <source>
        <dbReference type="SAM" id="Phobius"/>
    </source>
</evidence>